<dbReference type="Proteomes" id="UP001457282">
    <property type="component" value="Unassembled WGS sequence"/>
</dbReference>
<proteinExistence type="predicted"/>
<keyword evidence="2" id="KW-1185">Reference proteome</keyword>
<gene>
    <name evidence="1" type="ORF">M0R45_031019</name>
</gene>
<organism evidence="1 2">
    <name type="scientific">Rubus argutus</name>
    <name type="common">Southern blackberry</name>
    <dbReference type="NCBI Taxonomy" id="59490"/>
    <lineage>
        <taxon>Eukaryota</taxon>
        <taxon>Viridiplantae</taxon>
        <taxon>Streptophyta</taxon>
        <taxon>Embryophyta</taxon>
        <taxon>Tracheophyta</taxon>
        <taxon>Spermatophyta</taxon>
        <taxon>Magnoliopsida</taxon>
        <taxon>eudicotyledons</taxon>
        <taxon>Gunneridae</taxon>
        <taxon>Pentapetalae</taxon>
        <taxon>rosids</taxon>
        <taxon>fabids</taxon>
        <taxon>Rosales</taxon>
        <taxon>Rosaceae</taxon>
        <taxon>Rosoideae</taxon>
        <taxon>Rosoideae incertae sedis</taxon>
        <taxon>Rubus</taxon>
    </lineage>
</organism>
<evidence type="ECO:0000313" key="1">
    <source>
        <dbReference type="EMBL" id="KAK9922558.1"/>
    </source>
</evidence>
<accession>A0AAW1WG00</accession>
<reference evidence="1 2" key="1">
    <citation type="journal article" date="2023" name="G3 (Bethesda)">
        <title>A chromosome-length genome assembly and annotation of blackberry (Rubus argutus, cv. 'Hillquist').</title>
        <authorList>
            <person name="Bruna T."/>
            <person name="Aryal R."/>
            <person name="Dudchenko O."/>
            <person name="Sargent D.J."/>
            <person name="Mead D."/>
            <person name="Buti M."/>
            <person name="Cavallini A."/>
            <person name="Hytonen T."/>
            <person name="Andres J."/>
            <person name="Pham M."/>
            <person name="Weisz D."/>
            <person name="Mascagni F."/>
            <person name="Usai G."/>
            <person name="Natali L."/>
            <person name="Bassil N."/>
            <person name="Fernandez G.E."/>
            <person name="Lomsadze A."/>
            <person name="Armour M."/>
            <person name="Olukolu B."/>
            <person name="Poorten T."/>
            <person name="Britton C."/>
            <person name="Davik J."/>
            <person name="Ashrafi H."/>
            <person name="Aiden E.L."/>
            <person name="Borodovsky M."/>
            <person name="Worthington M."/>
        </authorList>
    </citation>
    <scope>NUCLEOTIDE SEQUENCE [LARGE SCALE GENOMIC DNA]</scope>
    <source>
        <strain evidence="1">PI 553951</strain>
    </source>
</reference>
<dbReference type="EMBL" id="JBEDUW010000006">
    <property type="protein sequence ID" value="KAK9922558.1"/>
    <property type="molecule type" value="Genomic_DNA"/>
</dbReference>
<dbReference type="AlphaFoldDB" id="A0AAW1WG00"/>
<name>A0AAW1WG00_RUBAR</name>
<comment type="caution">
    <text evidence="1">The sequence shown here is derived from an EMBL/GenBank/DDBJ whole genome shotgun (WGS) entry which is preliminary data.</text>
</comment>
<protein>
    <submittedName>
        <fullName evidence="1">Uncharacterized protein</fullName>
    </submittedName>
</protein>
<sequence>MEGVQSLLKFIFEHLVGRCKKSFLISHIGEQCSLASDDVPSEGSARVKLSGFGSVDLVPSSCFVFTSQPPRPIGSSLFKNVSSFPLLEKEHRPIVIRDLGLVSNSQDGKNDDSAGVERDKIECVLGKLSRAVGIGSSPKKLKLDWAIRRPTTTITINVHSELNQAITDHGLLCTAEPNHHCLAAVHLRLQFRRQSLCRSQSLLPGVIPNSFCPAANHSRPLGRTTAATFTAVEPCFFHGVAPVSA</sequence>
<evidence type="ECO:0000313" key="2">
    <source>
        <dbReference type="Proteomes" id="UP001457282"/>
    </source>
</evidence>